<dbReference type="EMBL" id="JABBFZ010000006">
    <property type="protein sequence ID" value="NML31865.1"/>
    <property type="molecule type" value="Genomic_DNA"/>
</dbReference>
<gene>
    <name evidence="3" type="ORF">HHL14_13585</name>
</gene>
<organism evidence="3 4">
    <name type="scientific">Paraburkholderia antibiotica</name>
    <dbReference type="NCBI Taxonomy" id="2728839"/>
    <lineage>
        <taxon>Bacteria</taxon>
        <taxon>Pseudomonadati</taxon>
        <taxon>Pseudomonadota</taxon>
        <taxon>Betaproteobacteria</taxon>
        <taxon>Burkholderiales</taxon>
        <taxon>Burkholderiaceae</taxon>
        <taxon>Paraburkholderia</taxon>
    </lineage>
</organism>
<dbReference type="SUPFAM" id="SSF53474">
    <property type="entry name" value="alpha/beta-Hydrolases"/>
    <property type="match status" value="1"/>
</dbReference>
<accession>A0A7X9X5M1</accession>
<dbReference type="Pfam" id="PF07859">
    <property type="entry name" value="Abhydrolase_3"/>
    <property type="match status" value="1"/>
</dbReference>
<keyword evidence="4" id="KW-1185">Reference proteome</keyword>
<dbReference type="InterPro" id="IPR013094">
    <property type="entry name" value="AB_hydrolase_3"/>
</dbReference>
<dbReference type="Proteomes" id="UP000583127">
    <property type="component" value="Unassembled WGS sequence"/>
</dbReference>
<comment type="caution">
    <text evidence="3">The sequence shown here is derived from an EMBL/GenBank/DDBJ whole genome shotgun (WGS) entry which is preliminary data.</text>
</comment>
<dbReference type="PANTHER" id="PTHR48081:SF33">
    <property type="entry name" value="KYNURENINE FORMAMIDASE"/>
    <property type="match status" value="1"/>
</dbReference>
<feature type="domain" description="Alpha/beta hydrolase fold-3" evidence="2">
    <location>
        <begin position="70"/>
        <end position="261"/>
    </location>
</feature>
<dbReference type="InterPro" id="IPR029058">
    <property type="entry name" value="AB_hydrolase_fold"/>
</dbReference>
<evidence type="ECO:0000313" key="4">
    <source>
        <dbReference type="Proteomes" id="UP000583127"/>
    </source>
</evidence>
<evidence type="ECO:0000256" key="1">
    <source>
        <dbReference type="ARBA" id="ARBA00022801"/>
    </source>
</evidence>
<sequence length="290" mass="30505">MNDTSIGSAEFEYVTGQARPSFPALLAGFEAQSAAAAKAASVELDLRYGPAPRETFDLFRAATDQPRGTLVYFHAGYWQSRDKSTFRFIAPAFTRLGLNVALVNYPLCPTVTLAELIGSARASLDAVANVSTTHGRALPLVLSGHSAGGHLAVELALALVSDASAASVSPGPTLAGVIALSGIYDLAPLVATTLNRNLKLDAADAVRHSPLHRARRGCVNALFGVGGDETAAFVAQSRHMCEAWQQAGNPATLDIAPSADHFSLLQEFTSPSAPLHRRVVAFLDEVLSAR</sequence>
<dbReference type="AlphaFoldDB" id="A0A7X9X5M1"/>
<dbReference type="RefSeq" id="WP_169498115.1">
    <property type="nucleotide sequence ID" value="NZ_JABBFZ010000006.1"/>
</dbReference>
<keyword evidence="1 3" id="KW-0378">Hydrolase</keyword>
<dbReference type="InterPro" id="IPR050300">
    <property type="entry name" value="GDXG_lipolytic_enzyme"/>
</dbReference>
<evidence type="ECO:0000313" key="3">
    <source>
        <dbReference type="EMBL" id="NML31865.1"/>
    </source>
</evidence>
<dbReference type="Gene3D" id="3.40.50.1820">
    <property type="entry name" value="alpha/beta hydrolase"/>
    <property type="match status" value="1"/>
</dbReference>
<dbReference type="GO" id="GO:0016787">
    <property type="term" value="F:hydrolase activity"/>
    <property type="evidence" value="ECO:0007669"/>
    <property type="project" value="UniProtKB-KW"/>
</dbReference>
<reference evidence="3 4" key="1">
    <citation type="submission" date="2020-04" db="EMBL/GenBank/DDBJ databases">
        <title>Paraburkholderia sp. G-4-1-8 isolated from soil.</title>
        <authorList>
            <person name="Dahal R.H."/>
        </authorList>
    </citation>
    <scope>NUCLEOTIDE SEQUENCE [LARGE SCALE GENOMIC DNA]</scope>
    <source>
        <strain evidence="3 4">G-4-1-8</strain>
    </source>
</reference>
<evidence type="ECO:0000259" key="2">
    <source>
        <dbReference type="Pfam" id="PF07859"/>
    </source>
</evidence>
<name>A0A7X9X5M1_9BURK</name>
<proteinExistence type="predicted"/>
<dbReference type="PANTHER" id="PTHR48081">
    <property type="entry name" value="AB HYDROLASE SUPERFAMILY PROTEIN C4A8.06C"/>
    <property type="match status" value="1"/>
</dbReference>
<protein>
    <submittedName>
        <fullName evidence="3">Alpha/beta hydrolase</fullName>
    </submittedName>
</protein>